<reference evidence="4" key="1">
    <citation type="submission" date="2016-10" db="EMBL/GenBank/DDBJ databases">
        <authorList>
            <person name="Varghese N."/>
            <person name="Submissions S."/>
        </authorList>
    </citation>
    <scope>NUCLEOTIDE SEQUENCE [LARGE SCALE GENOMIC DNA]</scope>
    <source>
        <strain evidence="4">DSM 22427</strain>
    </source>
</reference>
<gene>
    <name evidence="3" type="ORF">SAMN04488556_4030</name>
</gene>
<dbReference type="Proteomes" id="UP000199199">
    <property type="component" value="Unassembled WGS sequence"/>
</dbReference>
<dbReference type="EMBL" id="FOZS01000005">
    <property type="protein sequence ID" value="SFT03821.1"/>
    <property type="molecule type" value="Genomic_DNA"/>
</dbReference>
<feature type="transmembrane region" description="Helical" evidence="2">
    <location>
        <begin position="249"/>
        <end position="272"/>
    </location>
</feature>
<name>A0A1I6UQV2_9EURY</name>
<protein>
    <recommendedName>
        <fullName evidence="5">TrbL/VirB6 plasmid conjugal transfer protein</fullName>
    </recommendedName>
</protein>
<feature type="transmembrane region" description="Helical" evidence="2">
    <location>
        <begin position="218"/>
        <end position="237"/>
    </location>
</feature>
<evidence type="ECO:0000256" key="1">
    <source>
        <dbReference type="SAM" id="MobiDB-lite"/>
    </source>
</evidence>
<feature type="transmembrane region" description="Helical" evidence="2">
    <location>
        <begin position="69"/>
        <end position="88"/>
    </location>
</feature>
<evidence type="ECO:0000256" key="2">
    <source>
        <dbReference type="SAM" id="Phobius"/>
    </source>
</evidence>
<evidence type="ECO:0008006" key="5">
    <source>
        <dbReference type="Google" id="ProtNLM"/>
    </source>
</evidence>
<keyword evidence="2" id="KW-0472">Membrane</keyword>
<dbReference type="OrthoDB" id="214874at2157"/>
<feature type="transmembrane region" description="Helical" evidence="2">
    <location>
        <begin position="148"/>
        <end position="172"/>
    </location>
</feature>
<keyword evidence="2" id="KW-0812">Transmembrane</keyword>
<dbReference type="RefSeq" id="WP_092907385.1">
    <property type="nucleotide sequence ID" value="NZ_FOZS01000005.1"/>
</dbReference>
<feature type="transmembrane region" description="Helical" evidence="2">
    <location>
        <begin position="109"/>
        <end position="128"/>
    </location>
</feature>
<proteinExistence type="predicted"/>
<dbReference type="InterPro" id="IPR045782">
    <property type="entry name" value="TrbL_3"/>
</dbReference>
<feature type="region of interest" description="Disordered" evidence="1">
    <location>
        <begin position="317"/>
        <end position="402"/>
    </location>
</feature>
<dbReference type="AlphaFoldDB" id="A0A1I6UQV2"/>
<feature type="compositionally biased region" description="Basic and acidic residues" evidence="1">
    <location>
        <begin position="362"/>
        <end position="379"/>
    </location>
</feature>
<evidence type="ECO:0000313" key="3">
    <source>
        <dbReference type="EMBL" id="SFT03821.1"/>
    </source>
</evidence>
<dbReference type="Pfam" id="PF19590">
    <property type="entry name" value="TrbL_3"/>
    <property type="match status" value="1"/>
</dbReference>
<feature type="transmembrane region" description="Helical" evidence="2">
    <location>
        <begin position="179"/>
        <end position="198"/>
    </location>
</feature>
<organism evidence="3 4">
    <name type="scientific">Halostagnicola kamekurae</name>
    <dbReference type="NCBI Taxonomy" id="619731"/>
    <lineage>
        <taxon>Archaea</taxon>
        <taxon>Methanobacteriati</taxon>
        <taxon>Methanobacteriota</taxon>
        <taxon>Stenosarchaea group</taxon>
        <taxon>Halobacteria</taxon>
        <taxon>Halobacteriales</taxon>
        <taxon>Natrialbaceae</taxon>
        <taxon>Halostagnicola</taxon>
    </lineage>
</organism>
<keyword evidence="4" id="KW-1185">Reference proteome</keyword>
<keyword evidence="2" id="KW-1133">Transmembrane helix</keyword>
<evidence type="ECO:0000313" key="4">
    <source>
        <dbReference type="Proteomes" id="UP000199199"/>
    </source>
</evidence>
<feature type="compositionally biased region" description="Polar residues" evidence="1">
    <location>
        <begin position="347"/>
        <end position="361"/>
    </location>
</feature>
<sequence>MPWLQDQVEDGIENILRDFSDALLGLVNSIYEALLEPIVGVPSPRSDSGYMVVGAPDNSPWNDLYQDVYLAYIMPLAIMLIVIAFAFVGLRAGSMSPYRRKQLLRRLGIVFIGTFVWFPLVSIPLQFVDAIGTTIAPIDDMSAGLGELIQSSLGGMFTVLAMVSISNIFLVVAGFVVALRWIAVLVLTPLMPLLGVLWAMEIWPFNSASNMARRVAGIYPGIVLAGIPPAIIFRFGWEIGGIESTADGLFALFVGLMLIPAAIIAMILTVYWSSPAVRTIAQNSVIAANPSSAAAGARKAKAASGKTVRGARNVHRGYANGKYGPMAKDGQTKLGGGNSKAYKLGKSANSTKSHARQYNNLRKSDTGRMRDKAKDDAKQVTRKTSTKAKQGLRNTKEKVSRW</sequence>
<accession>A0A1I6UQV2</accession>